<dbReference type="Proteomes" id="UP000018731">
    <property type="component" value="Unassembled WGS sequence"/>
</dbReference>
<feature type="signal peptide" evidence="1">
    <location>
        <begin position="1"/>
        <end position="20"/>
    </location>
</feature>
<feature type="chain" id="PRO_5004767330" description="Lipoprotein" evidence="1">
    <location>
        <begin position="21"/>
        <end position="287"/>
    </location>
</feature>
<evidence type="ECO:0000313" key="2">
    <source>
        <dbReference type="EMBL" id="ETD22454.1"/>
    </source>
</evidence>
<protein>
    <recommendedName>
        <fullName evidence="4">Lipoprotein</fullName>
    </recommendedName>
</protein>
<comment type="caution">
    <text evidence="2">The sequence shown here is derived from an EMBL/GenBank/DDBJ whole genome shotgun (WGS) entry which is preliminary data.</text>
</comment>
<evidence type="ECO:0000256" key="1">
    <source>
        <dbReference type="SAM" id="SignalP"/>
    </source>
</evidence>
<organism evidence="2 3">
    <name type="scientific">Helicobacter macacae MIT 99-5501</name>
    <dbReference type="NCBI Taxonomy" id="1357400"/>
    <lineage>
        <taxon>Bacteria</taxon>
        <taxon>Pseudomonadati</taxon>
        <taxon>Campylobacterota</taxon>
        <taxon>Epsilonproteobacteria</taxon>
        <taxon>Campylobacterales</taxon>
        <taxon>Helicobacteraceae</taxon>
        <taxon>Helicobacter</taxon>
    </lineage>
</organism>
<dbReference type="HOGENOM" id="CLU_968993_0_0_7"/>
<accession>V8C530</accession>
<gene>
    <name evidence="2" type="ORF">HMPREF2086_01761</name>
</gene>
<reference evidence="2 3" key="1">
    <citation type="journal article" date="2014" name="Genome Announc.">
        <title>Draft genome sequences of six enterohepatic helicobacter species isolated from humans and one from rhesus macaques.</title>
        <authorList>
            <person name="Shen Z."/>
            <person name="Sheh A."/>
            <person name="Young S.K."/>
            <person name="Abouelliel A."/>
            <person name="Ward D.V."/>
            <person name="Earl A.M."/>
            <person name="Fox J.G."/>
        </authorList>
    </citation>
    <scope>NUCLEOTIDE SEQUENCE [LARGE SCALE GENOMIC DNA]</scope>
    <source>
        <strain evidence="2 3">MIT 99-5501</strain>
    </source>
</reference>
<dbReference type="PROSITE" id="PS51257">
    <property type="entry name" value="PROKAR_LIPOPROTEIN"/>
    <property type="match status" value="1"/>
</dbReference>
<dbReference type="AlphaFoldDB" id="V8C530"/>
<name>V8C530_9HELI</name>
<dbReference type="EMBL" id="AZJI01000009">
    <property type="protein sequence ID" value="ETD22454.1"/>
    <property type="molecule type" value="Genomic_DNA"/>
</dbReference>
<proteinExistence type="predicted"/>
<dbReference type="RefSeq" id="WP_023928561.1">
    <property type="nucleotide sequence ID" value="NZ_KI669455.1"/>
</dbReference>
<sequence length="287" mass="32307">MQKLAHLVLALLLASTALFLGCDDKSKKSTPKAPPKDYGITSFTSPQAQRMIEKYIQPYCEQDCTLLYEGELESRNKIWVFKNHIDTIKIFEHEAGREAILYRGEIERILSHPKFEIEENTLIITVPRNTSAGFMQTKAVLENGEMHLFTKGFNSPDIYHNADWQPDFDPQKAQIEVLSLSVQRYKRKGTGHACPAELTELQTKSDVKKFFELAKPIASSGLDLPAGYAGVGCAEYSGKLEAYGKMWEYTIAYGFGIWARDFEEGRAFVCEDEKCPLQAVSNASNAN</sequence>
<evidence type="ECO:0000313" key="3">
    <source>
        <dbReference type="Proteomes" id="UP000018731"/>
    </source>
</evidence>
<evidence type="ECO:0008006" key="4">
    <source>
        <dbReference type="Google" id="ProtNLM"/>
    </source>
</evidence>
<keyword evidence="1" id="KW-0732">Signal</keyword>
<dbReference type="PATRIC" id="fig|1357400.3.peg.2379"/>
<keyword evidence="3" id="KW-1185">Reference proteome</keyword>